<name>X1LNC4_9ZZZZ</name>
<comment type="caution">
    <text evidence="1">The sequence shown here is derived from an EMBL/GenBank/DDBJ whole genome shotgun (WGS) entry which is preliminary data.</text>
</comment>
<evidence type="ECO:0000313" key="1">
    <source>
        <dbReference type="EMBL" id="GAH95633.1"/>
    </source>
</evidence>
<reference evidence="1" key="1">
    <citation type="journal article" date="2014" name="Front. Microbiol.">
        <title>High frequency of phylogenetically diverse reductive dehalogenase-homologous genes in deep subseafloor sedimentary metagenomes.</title>
        <authorList>
            <person name="Kawai M."/>
            <person name="Futagami T."/>
            <person name="Toyoda A."/>
            <person name="Takaki Y."/>
            <person name="Nishi S."/>
            <person name="Hori S."/>
            <person name="Arai W."/>
            <person name="Tsubouchi T."/>
            <person name="Morono Y."/>
            <person name="Uchiyama I."/>
            <person name="Ito T."/>
            <person name="Fujiyama A."/>
            <person name="Inagaki F."/>
            <person name="Takami H."/>
        </authorList>
    </citation>
    <scope>NUCLEOTIDE SEQUENCE</scope>
    <source>
        <strain evidence="1">Expedition CK06-06</strain>
    </source>
</reference>
<dbReference type="InterPro" id="IPR036388">
    <property type="entry name" value="WH-like_DNA-bd_sf"/>
</dbReference>
<proteinExistence type="predicted"/>
<gene>
    <name evidence="1" type="ORF">S06H3_01061</name>
</gene>
<dbReference type="Gene3D" id="1.10.10.10">
    <property type="entry name" value="Winged helix-like DNA-binding domain superfamily/Winged helix DNA-binding domain"/>
    <property type="match status" value="1"/>
</dbReference>
<organism evidence="1">
    <name type="scientific">marine sediment metagenome</name>
    <dbReference type="NCBI Taxonomy" id="412755"/>
    <lineage>
        <taxon>unclassified sequences</taxon>
        <taxon>metagenomes</taxon>
        <taxon>ecological metagenomes</taxon>
    </lineage>
</organism>
<sequence>MLTEPKKKILLECSKKKMRWIELKSALSVTDKTLNKHLNELVDSKFLEKSDEGYRTTLLGLQVLSSVSESPLRAAVNKRVEAELRRLGLVSHFMSKSKTHRLLLGFTAAFLGSKHAYIADEKVRERVERLRTNLAENICIDLSPEPTDKEDLASFSENIWRALKVLAESPEFRKKIVQDGKLRVAITFDLKKIKEDPKVLDSALFWSFR</sequence>
<dbReference type="EMBL" id="BARV01000243">
    <property type="protein sequence ID" value="GAH95633.1"/>
    <property type="molecule type" value="Genomic_DNA"/>
</dbReference>
<dbReference type="SUPFAM" id="SSF46785">
    <property type="entry name" value="Winged helix' DNA-binding domain"/>
    <property type="match status" value="1"/>
</dbReference>
<protein>
    <submittedName>
        <fullName evidence="1">Uncharacterized protein</fullName>
    </submittedName>
</protein>
<dbReference type="InterPro" id="IPR036390">
    <property type="entry name" value="WH_DNA-bd_sf"/>
</dbReference>
<dbReference type="AlphaFoldDB" id="X1LNC4"/>
<accession>X1LNC4</accession>